<evidence type="ECO:0000256" key="1">
    <source>
        <dbReference type="ARBA" id="ARBA00022630"/>
    </source>
</evidence>
<accession>I3ZVL9</accession>
<reference evidence="5 6" key="1">
    <citation type="journal article" date="2012" name="J. Bacteriol.">
        <title>Complete Genome Sequence of the Hyperthermophilic Archaeon Thermococcus sp. Strain CL1, Isolated from a Paralvinella sp. Polychaete Worm Collected from a Hydrothermal Vent.</title>
        <authorList>
            <person name="Jung J.H."/>
            <person name="Holden J.F."/>
            <person name="Seo D.H."/>
            <person name="Park K.H."/>
            <person name="Shin H."/>
            <person name="Ryu S."/>
            <person name="Lee J.H."/>
            <person name="Park C.S."/>
        </authorList>
    </citation>
    <scope>NUCLEOTIDE SEQUENCE [LARGE SCALE GENOMIC DNA]</scope>
    <source>
        <strain evidence="6">DSM 27260 / KACC 17922 / CL1</strain>
    </source>
</reference>
<keyword evidence="1" id="KW-0285">Flavoprotein</keyword>
<dbReference type="PANTHER" id="PTHR23026:SF90">
    <property type="entry name" value="IODOTYROSINE DEIODINASE 1"/>
    <property type="match status" value="1"/>
</dbReference>
<dbReference type="InterPro" id="IPR050627">
    <property type="entry name" value="Nitroreductase/BluB"/>
</dbReference>
<dbReference type="HOGENOM" id="CLU_070764_1_0_2"/>
<proteinExistence type="predicted"/>
<evidence type="ECO:0000256" key="2">
    <source>
        <dbReference type="ARBA" id="ARBA00022643"/>
    </source>
</evidence>
<dbReference type="Gene3D" id="3.40.109.10">
    <property type="entry name" value="NADH Oxidase"/>
    <property type="match status" value="1"/>
</dbReference>
<dbReference type="Pfam" id="PF00881">
    <property type="entry name" value="Nitroreductase"/>
    <property type="match status" value="1"/>
</dbReference>
<gene>
    <name evidence="5" type="ORF">CL1_1556</name>
</gene>
<dbReference type="PANTHER" id="PTHR23026">
    <property type="entry name" value="NADPH NITROREDUCTASE"/>
    <property type="match status" value="1"/>
</dbReference>
<dbReference type="InterPro" id="IPR029479">
    <property type="entry name" value="Nitroreductase"/>
</dbReference>
<keyword evidence="3" id="KW-0560">Oxidoreductase</keyword>
<evidence type="ECO:0000313" key="6">
    <source>
        <dbReference type="Proteomes" id="UP000006064"/>
    </source>
</evidence>
<dbReference type="EMBL" id="CP003651">
    <property type="protein sequence ID" value="AFL95753.1"/>
    <property type="molecule type" value="Genomic_DNA"/>
</dbReference>
<dbReference type="KEGG" id="thm:CL1_1556"/>
<keyword evidence="2" id="KW-0288">FMN</keyword>
<dbReference type="GO" id="GO:0016491">
    <property type="term" value="F:oxidoreductase activity"/>
    <property type="evidence" value="ECO:0007669"/>
    <property type="project" value="UniProtKB-KW"/>
</dbReference>
<sequence>MELVAMRTLELARRRKTVRRFLPDAPPREDIMTAIKVAKEAPSGMNAQPWKFVVIDDPWLKGKVRELCEGEERKFYSGTKGDLMAWLTAKGFTPEKPFLSEAPYLILVFGHTKAPYWLQSTWIAVGYLLLALEELGLGTVTYTPPNPKPVEELLKAPTEYKLQTILPVGYPADPKPKYGRKKLEDVVGFNGF</sequence>
<evidence type="ECO:0000313" key="5">
    <source>
        <dbReference type="EMBL" id="AFL95753.1"/>
    </source>
</evidence>
<dbReference type="InterPro" id="IPR000415">
    <property type="entry name" value="Nitroreductase-like"/>
</dbReference>
<evidence type="ECO:0000259" key="4">
    <source>
        <dbReference type="Pfam" id="PF00881"/>
    </source>
</evidence>
<organism evidence="5 6">
    <name type="scientific">Thermococcus cleftensis (strain DSM 27260 / KACC 17922 / CL1)</name>
    <dbReference type="NCBI Taxonomy" id="163003"/>
    <lineage>
        <taxon>Archaea</taxon>
        <taxon>Methanobacteriati</taxon>
        <taxon>Methanobacteriota</taxon>
        <taxon>Thermococci</taxon>
        <taxon>Thermococcales</taxon>
        <taxon>Thermococcaceae</taxon>
        <taxon>Thermococcus</taxon>
    </lineage>
</organism>
<dbReference type="AlphaFoldDB" id="I3ZVL9"/>
<dbReference type="STRING" id="163003.CL1_1556"/>
<evidence type="ECO:0000256" key="3">
    <source>
        <dbReference type="ARBA" id="ARBA00023002"/>
    </source>
</evidence>
<dbReference type="CDD" id="cd02144">
    <property type="entry name" value="iodotyrosine_dehalogenase"/>
    <property type="match status" value="1"/>
</dbReference>
<feature type="domain" description="Nitroreductase" evidence="4">
    <location>
        <begin position="13"/>
        <end position="170"/>
    </location>
</feature>
<keyword evidence="6" id="KW-1185">Reference proteome</keyword>
<protein>
    <submittedName>
        <fullName evidence="5">NAD(P)H-flavin oxidoreductase</fullName>
    </submittedName>
</protein>
<dbReference type="SUPFAM" id="SSF55469">
    <property type="entry name" value="FMN-dependent nitroreductase-like"/>
    <property type="match status" value="1"/>
</dbReference>
<name>I3ZVL9_THECF</name>
<dbReference type="Proteomes" id="UP000006064">
    <property type="component" value="Chromosome"/>
</dbReference>